<dbReference type="AlphaFoldDB" id="A0AAE1I2L2"/>
<name>A0AAE1I2L2_9NEOP</name>
<keyword evidence="4" id="KW-1185">Reference proteome</keyword>
<feature type="transmembrane region" description="Helical" evidence="2">
    <location>
        <begin position="585"/>
        <end position="602"/>
    </location>
</feature>
<dbReference type="InterPro" id="IPR036259">
    <property type="entry name" value="MFS_trans_sf"/>
</dbReference>
<dbReference type="Gene3D" id="1.20.1250.20">
    <property type="entry name" value="MFS general substrate transporter like domains"/>
    <property type="match status" value="2"/>
</dbReference>
<feature type="transmembrane region" description="Helical" evidence="2">
    <location>
        <begin position="608"/>
        <end position="630"/>
    </location>
</feature>
<protein>
    <submittedName>
        <fullName evidence="3">Monocarboxylate transporter 12-B</fullName>
    </submittedName>
</protein>
<dbReference type="InterPro" id="IPR011701">
    <property type="entry name" value="MFS"/>
</dbReference>
<feature type="transmembrane region" description="Helical" evidence="2">
    <location>
        <begin position="178"/>
        <end position="199"/>
    </location>
</feature>
<dbReference type="SUPFAM" id="SSF103473">
    <property type="entry name" value="MFS general substrate transporter"/>
    <property type="match status" value="1"/>
</dbReference>
<dbReference type="Pfam" id="PF07690">
    <property type="entry name" value="MFS_1"/>
    <property type="match status" value="2"/>
</dbReference>
<accession>A0AAE1I2L2</accession>
<proteinExistence type="predicted"/>
<evidence type="ECO:0000313" key="4">
    <source>
        <dbReference type="Proteomes" id="UP001219518"/>
    </source>
</evidence>
<keyword evidence="2" id="KW-1133">Transmembrane helix</keyword>
<dbReference type="InterPro" id="IPR050327">
    <property type="entry name" value="Proton-linked_MCT"/>
</dbReference>
<sequence>MTAAARGSVRKSGGPDAQDGGHDGAGEAGQAHAAHAKEAPLMRPPDGGWGWMVVVGVGIVNLATRSLEPSFGLLFADLLKRLEVATTGAAIIVSAQDALINFSGLFAGPLIRRYSYRKVAFFGALLVAIGILATVPANSVAHIIATYSVLIGLGVGFSSAATFVSLSHYFQARRGQAVGLSMAGTALGFMLAPLLVRYLLDELGFRGALLVLGGVALNGLAGAFLLQPAKWHLVPVQPSDLLQHQDVHLDLEDHGDEQDEPPIMIRESAIPLLARPRIELTLVEEDEEAYQLTIRAQNNERKTSTVSTGGGLAFEIFSDPKRKFSVTAAPNDMSKASLEDSEPHLYHPCRKLSQPAMPRNASVLSMEDHGPKRVPTARHGLPRNTSVVSMSVADGAVTSERKLSRTHYGIPRNVSWLSMGPEETTGRKLSRAGMPGMTRAVSSTRIRKASVISASSMDLTGSLMAIAAASTQDIYRSMQNNNTIIGSHDNINDKDVDTHISCWKRISNFLDLDLLKDSTYLNITLGLSLFWVAELHFKMVVPFFLTDMGHTKADAALCLSMSAFSDILARLILPPICDRVKYKKRTLFFVACIFLTISRSVMAQQTSWAPLMASLVICGFCRGATLINYQLTVAECVTLDKLPAAVGLNMVAKGITVVSLGPILGLIRDATGSYPIFIHAQSVLMALGLLAWIVEYVFLWCKRSSKRQSERMEG</sequence>
<dbReference type="PANTHER" id="PTHR11360">
    <property type="entry name" value="MONOCARBOXYLATE TRANSPORTER"/>
    <property type="match status" value="1"/>
</dbReference>
<reference evidence="3" key="2">
    <citation type="journal article" date="2023" name="BMC Genomics">
        <title>Pest status, molecular evolution, and epigenetic factors derived from the genome assembly of Frankliniella fusca, a thysanopteran phytovirus vector.</title>
        <authorList>
            <person name="Catto M.A."/>
            <person name="Labadie P.E."/>
            <person name="Jacobson A.L."/>
            <person name="Kennedy G.G."/>
            <person name="Srinivasan R."/>
            <person name="Hunt B.G."/>
        </authorList>
    </citation>
    <scope>NUCLEOTIDE SEQUENCE</scope>
    <source>
        <strain evidence="3">PL_HMW_Pooled</strain>
    </source>
</reference>
<feature type="transmembrane region" description="Helical" evidence="2">
    <location>
        <begin position="642"/>
        <end position="664"/>
    </location>
</feature>
<feature type="transmembrane region" description="Helical" evidence="2">
    <location>
        <begin position="143"/>
        <end position="166"/>
    </location>
</feature>
<dbReference type="GO" id="GO:0008028">
    <property type="term" value="F:monocarboxylic acid transmembrane transporter activity"/>
    <property type="evidence" value="ECO:0007669"/>
    <property type="project" value="TreeGrafter"/>
</dbReference>
<feature type="transmembrane region" description="Helical" evidence="2">
    <location>
        <begin position="84"/>
        <end position="107"/>
    </location>
</feature>
<comment type="caution">
    <text evidence="3">The sequence shown here is derived from an EMBL/GenBank/DDBJ whole genome shotgun (WGS) entry which is preliminary data.</text>
</comment>
<dbReference type="EMBL" id="JAHWGI010001434">
    <property type="protein sequence ID" value="KAK3932174.1"/>
    <property type="molecule type" value="Genomic_DNA"/>
</dbReference>
<feature type="transmembrane region" description="Helical" evidence="2">
    <location>
        <begin position="676"/>
        <end position="701"/>
    </location>
</feature>
<keyword evidence="2" id="KW-0472">Membrane</keyword>
<feature type="region of interest" description="Disordered" evidence="1">
    <location>
        <begin position="1"/>
        <end position="35"/>
    </location>
</feature>
<feature type="transmembrane region" description="Helical" evidence="2">
    <location>
        <begin position="205"/>
        <end position="226"/>
    </location>
</feature>
<gene>
    <name evidence="3" type="ORF">KUF71_011502</name>
</gene>
<feature type="transmembrane region" description="Helical" evidence="2">
    <location>
        <begin position="47"/>
        <end position="64"/>
    </location>
</feature>
<evidence type="ECO:0000256" key="2">
    <source>
        <dbReference type="SAM" id="Phobius"/>
    </source>
</evidence>
<dbReference type="Proteomes" id="UP001219518">
    <property type="component" value="Unassembled WGS sequence"/>
</dbReference>
<organism evidence="3 4">
    <name type="scientific">Frankliniella fusca</name>
    <dbReference type="NCBI Taxonomy" id="407009"/>
    <lineage>
        <taxon>Eukaryota</taxon>
        <taxon>Metazoa</taxon>
        <taxon>Ecdysozoa</taxon>
        <taxon>Arthropoda</taxon>
        <taxon>Hexapoda</taxon>
        <taxon>Insecta</taxon>
        <taxon>Pterygota</taxon>
        <taxon>Neoptera</taxon>
        <taxon>Paraneoptera</taxon>
        <taxon>Thysanoptera</taxon>
        <taxon>Terebrantia</taxon>
        <taxon>Thripoidea</taxon>
        <taxon>Thripidae</taxon>
        <taxon>Frankliniella</taxon>
    </lineage>
</organism>
<keyword evidence="2" id="KW-0812">Transmembrane</keyword>
<evidence type="ECO:0000313" key="3">
    <source>
        <dbReference type="EMBL" id="KAK3932174.1"/>
    </source>
</evidence>
<evidence type="ECO:0000256" key="1">
    <source>
        <dbReference type="SAM" id="MobiDB-lite"/>
    </source>
</evidence>
<dbReference type="PANTHER" id="PTHR11360:SF163">
    <property type="entry name" value="MONOCARBOXYLATE TRANSPORTER 9-LIKE PROTEIN"/>
    <property type="match status" value="1"/>
</dbReference>
<reference evidence="3" key="1">
    <citation type="submission" date="2021-07" db="EMBL/GenBank/DDBJ databases">
        <authorList>
            <person name="Catto M.A."/>
            <person name="Jacobson A."/>
            <person name="Kennedy G."/>
            <person name="Labadie P."/>
            <person name="Hunt B.G."/>
            <person name="Srinivasan R."/>
        </authorList>
    </citation>
    <scope>NUCLEOTIDE SEQUENCE</scope>
    <source>
        <strain evidence="3">PL_HMW_Pooled</strain>
        <tissue evidence="3">Head</tissue>
    </source>
</reference>
<feature type="transmembrane region" description="Helical" evidence="2">
    <location>
        <begin position="119"/>
        <end position="137"/>
    </location>
</feature>